<dbReference type="EMBL" id="OX596101">
    <property type="protein sequence ID" value="CAM9785053.1"/>
    <property type="molecule type" value="Genomic_DNA"/>
</dbReference>
<accession>A0AC59YLW9</accession>
<reference evidence="1" key="1">
    <citation type="submission" date="2023-05" db="EMBL/GenBank/DDBJ databases">
        <authorList>
            <consortium name="ELIXIR-Norway"/>
        </authorList>
    </citation>
    <scope>NUCLEOTIDE SEQUENCE</scope>
</reference>
<reference evidence="1" key="2">
    <citation type="submission" date="2025-03" db="EMBL/GenBank/DDBJ databases">
        <authorList>
            <consortium name="ELIXIR-Norway"/>
            <consortium name="Elixir Norway"/>
        </authorList>
    </citation>
    <scope>NUCLEOTIDE SEQUENCE</scope>
</reference>
<dbReference type="Proteomes" id="UP001162501">
    <property type="component" value="Chromosome 17"/>
</dbReference>
<evidence type="ECO:0000313" key="2">
    <source>
        <dbReference type="Proteomes" id="UP001162501"/>
    </source>
</evidence>
<evidence type="ECO:0000313" key="1">
    <source>
        <dbReference type="EMBL" id="CAM9785053.1"/>
    </source>
</evidence>
<organism evidence="1 2">
    <name type="scientific">Rangifer tarandus platyrhynchus</name>
    <name type="common">Svalbard reindeer</name>
    <dbReference type="NCBI Taxonomy" id="3082113"/>
    <lineage>
        <taxon>Eukaryota</taxon>
        <taxon>Metazoa</taxon>
        <taxon>Chordata</taxon>
        <taxon>Craniata</taxon>
        <taxon>Vertebrata</taxon>
        <taxon>Euteleostomi</taxon>
        <taxon>Mammalia</taxon>
        <taxon>Eutheria</taxon>
        <taxon>Laurasiatheria</taxon>
        <taxon>Artiodactyla</taxon>
        <taxon>Ruminantia</taxon>
        <taxon>Pecora</taxon>
        <taxon>Cervidae</taxon>
        <taxon>Odocoileinae</taxon>
        <taxon>Rangifer</taxon>
    </lineage>
</organism>
<name>A0AC59YLW9_RANTA</name>
<protein>
    <submittedName>
        <fullName evidence="1">Uncharacterized protein</fullName>
    </submittedName>
</protein>
<proteinExistence type="predicted"/>
<gene>
    <name evidence="1" type="ORF">MRATA1EN22A_LOCUS7424</name>
</gene>
<sequence>MTFRRVTSQCEFLISKNKKDCLKHLYGSMYFLQDIFTATYTLGFPGGSAVKNLLSNVEDPEDGGSIPESGRSPGEGSGNTLQYSCLGNFMNRGAWRATDRSHKGLHRTQQLSNNNVFLGFSSHQKIIIFHLPNIFNSSLPMAFLLWSQRVWVRVYHILDRKQTFT</sequence>